<feature type="region of interest" description="Disordered" evidence="1">
    <location>
        <begin position="1"/>
        <end position="40"/>
    </location>
</feature>
<gene>
    <name evidence="2" type="ORF">E2C01_040635</name>
</gene>
<sequence>MLVTARRGEPPRRLAWHRRRPRQRRRPVAPTRQRGPWSMHQGVSRLLPSLPLLPPQASRRPRSLKNSGTIIVGLGPRLCTAAAHRGHKKPPNGPRCRPGKTAIMTIQNPIRLWFMRAGRARLDSSLPGHGKHCRAEGREGAKEASKER</sequence>
<dbReference type="Proteomes" id="UP000324222">
    <property type="component" value="Unassembled WGS sequence"/>
</dbReference>
<feature type="region of interest" description="Disordered" evidence="1">
    <location>
        <begin position="124"/>
        <end position="148"/>
    </location>
</feature>
<organism evidence="2 3">
    <name type="scientific">Portunus trituberculatus</name>
    <name type="common">Swimming crab</name>
    <name type="synonym">Neptunus trituberculatus</name>
    <dbReference type="NCBI Taxonomy" id="210409"/>
    <lineage>
        <taxon>Eukaryota</taxon>
        <taxon>Metazoa</taxon>
        <taxon>Ecdysozoa</taxon>
        <taxon>Arthropoda</taxon>
        <taxon>Crustacea</taxon>
        <taxon>Multicrustacea</taxon>
        <taxon>Malacostraca</taxon>
        <taxon>Eumalacostraca</taxon>
        <taxon>Eucarida</taxon>
        <taxon>Decapoda</taxon>
        <taxon>Pleocyemata</taxon>
        <taxon>Brachyura</taxon>
        <taxon>Eubrachyura</taxon>
        <taxon>Portunoidea</taxon>
        <taxon>Portunidae</taxon>
        <taxon>Portuninae</taxon>
        <taxon>Portunus</taxon>
    </lineage>
</organism>
<evidence type="ECO:0000313" key="2">
    <source>
        <dbReference type="EMBL" id="MPC46904.1"/>
    </source>
</evidence>
<feature type="compositionally biased region" description="Basic and acidic residues" evidence="1">
    <location>
        <begin position="133"/>
        <end position="148"/>
    </location>
</feature>
<dbReference type="AlphaFoldDB" id="A0A5B7FRB1"/>
<comment type="caution">
    <text evidence="2">The sequence shown here is derived from an EMBL/GenBank/DDBJ whole genome shotgun (WGS) entry which is preliminary data.</text>
</comment>
<feature type="compositionally biased region" description="Basic residues" evidence="1">
    <location>
        <begin position="14"/>
        <end position="27"/>
    </location>
</feature>
<accession>A0A5B7FRB1</accession>
<keyword evidence="3" id="KW-1185">Reference proteome</keyword>
<evidence type="ECO:0000256" key="1">
    <source>
        <dbReference type="SAM" id="MobiDB-lite"/>
    </source>
</evidence>
<feature type="compositionally biased region" description="Basic and acidic residues" evidence="1">
    <location>
        <begin position="1"/>
        <end position="12"/>
    </location>
</feature>
<evidence type="ECO:0000313" key="3">
    <source>
        <dbReference type="Proteomes" id="UP000324222"/>
    </source>
</evidence>
<proteinExistence type="predicted"/>
<protein>
    <submittedName>
        <fullName evidence="2">Uncharacterized protein</fullName>
    </submittedName>
</protein>
<dbReference type="EMBL" id="VSRR010007446">
    <property type="protein sequence ID" value="MPC46904.1"/>
    <property type="molecule type" value="Genomic_DNA"/>
</dbReference>
<name>A0A5B7FRB1_PORTR</name>
<reference evidence="2 3" key="1">
    <citation type="submission" date="2019-05" db="EMBL/GenBank/DDBJ databases">
        <title>Another draft genome of Portunus trituberculatus and its Hox gene families provides insights of decapod evolution.</title>
        <authorList>
            <person name="Jeong J.-H."/>
            <person name="Song I."/>
            <person name="Kim S."/>
            <person name="Choi T."/>
            <person name="Kim D."/>
            <person name="Ryu S."/>
            <person name="Kim W."/>
        </authorList>
    </citation>
    <scope>NUCLEOTIDE SEQUENCE [LARGE SCALE GENOMIC DNA]</scope>
    <source>
        <tissue evidence="2">Muscle</tissue>
    </source>
</reference>